<evidence type="ECO:0000313" key="16">
    <source>
        <dbReference type="Proteomes" id="UP000662770"/>
    </source>
</evidence>
<evidence type="ECO:0000259" key="14">
    <source>
        <dbReference type="Pfam" id="PF13632"/>
    </source>
</evidence>
<evidence type="ECO:0000256" key="3">
    <source>
        <dbReference type="ARBA" id="ARBA00009337"/>
    </source>
</evidence>
<proteinExistence type="inferred from homology"/>
<reference evidence="15 16" key="1">
    <citation type="submission" date="2021-03" db="EMBL/GenBank/DDBJ databases">
        <title>Novel species identification of genus Shewanella.</title>
        <authorList>
            <person name="Liu G."/>
            <person name="Zhang Q."/>
        </authorList>
    </citation>
    <scope>NUCLEOTIDE SEQUENCE [LARGE SCALE GENOMIC DNA]</scope>
    <source>
        <strain evidence="15 16">FJAT-51800</strain>
    </source>
</reference>
<evidence type="ECO:0000256" key="12">
    <source>
        <dbReference type="SAM" id="MobiDB-lite"/>
    </source>
</evidence>
<dbReference type="NCBIfam" id="NF003962">
    <property type="entry name" value="PRK05454.2-5"/>
    <property type="match status" value="1"/>
</dbReference>
<evidence type="ECO:0000256" key="8">
    <source>
        <dbReference type="ARBA" id="ARBA00022679"/>
    </source>
</evidence>
<feature type="domain" description="Glycosyltransferase 2-like" evidence="14">
    <location>
        <begin position="242"/>
        <end position="434"/>
    </location>
</feature>
<evidence type="ECO:0000256" key="4">
    <source>
        <dbReference type="ARBA" id="ARBA00020585"/>
    </source>
</evidence>
<dbReference type="NCBIfam" id="NF003956">
    <property type="entry name" value="PRK05454.1-3"/>
    <property type="match status" value="1"/>
</dbReference>
<keyword evidence="8" id="KW-0808">Transferase</keyword>
<evidence type="ECO:0000256" key="13">
    <source>
        <dbReference type="SAM" id="Phobius"/>
    </source>
</evidence>
<dbReference type="Pfam" id="PF13632">
    <property type="entry name" value="Glyco_trans_2_3"/>
    <property type="match status" value="1"/>
</dbReference>
<dbReference type="EMBL" id="CP071503">
    <property type="protein sequence ID" value="QSX32015.1"/>
    <property type="molecule type" value="Genomic_DNA"/>
</dbReference>
<keyword evidence="6" id="KW-0997">Cell inner membrane</keyword>
<evidence type="ECO:0000256" key="11">
    <source>
        <dbReference type="ARBA" id="ARBA00023136"/>
    </source>
</evidence>
<organism evidence="15 16">
    <name type="scientific">Shewanella avicenniae</name>
    <dbReference type="NCBI Taxonomy" id="2814294"/>
    <lineage>
        <taxon>Bacteria</taxon>
        <taxon>Pseudomonadati</taxon>
        <taxon>Pseudomonadota</taxon>
        <taxon>Gammaproteobacteria</taxon>
        <taxon>Alteromonadales</taxon>
        <taxon>Shewanellaceae</taxon>
        <taxon>Shewanella</taxon>
    </lineage>
</organism>
<accession>A0ABX7QMM2</accession>
<feature type="transmembrane region" description="Helical" evidence="13">
    <location>
        <begin position="509"/>
        <end position="534"/>
    </location>
</feature>
<keyword evidence="10 13" id="KW-1133">Transmembrane helix</keyword>
<evidence type="ECO:0000256" key="6">
    <source>
        <dbReference type="ARBA" id="ARBA00022519"/>
    </source>
</evidence>
<dbReference type="Gene3D" id="3.90.550.10">
    <property type="entry name" value="Spore Coat Polysaccharide Biosynthesis Protein SpsA, Chain A"/>
    <property type="match status" value="1"/>
</dbReference>
<dbReference type="Proteomes" id="UP000662770">
    <property type="component" value="Chromosome"/>
</dbReference>
<keyword evidence="9 13" id="KW-0812">Transmembrane</keyword>
<feature type="transmembrane region" description="Helical" evidence="13">
    <location>
        <begin position="572"/>
        <end position="596"/>
    </location>
</feature>
<dbReference type="PANTHER" id="PTHR43867">
    <property type="entry name" value="CELLULOSE SYNTHASE CATALYTIC SUBUNIT A [UDP-FORMING]"/>
    <property type="match status" value="1"/>
</dbReference>
<feature type="transmembrane region" description="Helical" evidence="13">
    <location>
        <begin position="92"/>
        <end position="117"/>
    </location>
</feature>
<feature type="transmembrane region" description="Helical" evidence="13">
    <location>
        <begin position="425"/>
        <end position="443"/>
    </location>
</feature>
<feature type="transmembrane region" description="Helical" evidence="13">
    <location>
        <begin position="61"/>
        <end position="86"/>
    </location>
</feature>
<dbReference type="PANTHER" id="PTHR43867:SF5">
    <property type="entry name" value="GLUCANS BIOSYNTHESIS GLUCOSYLTRANSFERASE H"/>
    <property type="match status" value="1"/>
</dbReference>
<comment type="similarity">
    <text evidence="3">Belongs to the glycosyltransferase 2 family. OpgH subfamily.</text>
</comment>
<dbReference type="SUPFAM" id="SSF53448">
    <property type="entry name" value="Nucleotide-diphospho-sugar transferases"/>
    <property type="match status" value="1"/>
</dbReference>
<sequence length="736" mass="82734">MDSQLYGSLLDEQQPELVGGPAMPPERPQPMPAQDLKKLSKGFPRESVRIRGVKSNPSRRVLVVGSAIALSLFAINEMLQVFSVAAVTPLEYLVLLLFAVNFCWIALAFCGGVAGVVKLFAQRYGNHNNTTNLILNQQVAVLMPTYNESPDRVFSAVETMATRLVQYTRDTEEHKQFSWFILSDTTDPDIALAEEQAFWLLRKRVAGRAQVFYRRRRKNTARKSGNVADFCTRWAAHYDSMLVLDADSLMQSHCILELARRMQADPDAGLIQTIPYLVRGTTVLARVQQFAARFYGPVIGTGLAWWVHKEGNFWGHNAIIRVKAFVECAGLPTLKGKPPFGGHILSHDFVEAALIRRAGWSVKIAADLPGSFEECPPSMIDMAIRDRRWCQGNLQHSRILPTKGLHWVSRLHLVTGIMSYLSSPFWLMLILTGLLLALQAHYIRPEYFTDQFSLFPKWPVMDSERALRLFYITMAILFAPKIFGSLLLLTDKNHCRILGGRIRVIGSILLEIIVSALIAPIMMFIHCGAVFSIISGKDSGWAPQRRDDGSLPLKDVFYRHRWHMLLGILMTYFAYLDSWTLLAWLSPALLGLWIAVPLSMATASQKLGEWVKSKKLLATPEEIEPPELLLAAAEARKAYEQSLQQIWALPDLLKHPALMQLHMAIMDKLPTHVPGGQIEALDAIARVKVQEAQSQSGLLSVLDNKERSYILGNPLLLDVMQRLPKEHSEEDVISIC</sequence>
<name>A0ABX7QMM2_9GAMM</name>
<keyword evidence="7" id="KW-0328">Glycosyltransferase</keyword>
<gene>
    <name evidence="15" type="primary">mdoH</name>
    <name evidence="15" type="ORF">JYB87_09435</name>
</gene>
<keyword evidence="11 13" id="KW-0472">Membrane</keyword>
<keyword evidence="5" id="KW-1003">Cell membrane</keyword>
<keyword evidence="16" id="KW-1185">Reference proteome</keyword>
<dbReference type="NCBIfam" id="NF003958">
    <property type="entry name" value="PRK05454.2-1"/>
    <property type="match status" value="1"/>
</dbReference>
<evidence type="ECO:0000256" key="2">
    <source>
        <dbReference type="ARBA" id="ARBA00005001"/>
    </source>
</evidence>
<protein>
    <recommendedName>
        <fullName evidence="4">Glucans biosynthesis glucosyltransferase H</fullName>
    </recommendedName>
</protein>
<dbReference type="InterPro" id="IPR029044">
    <property type="entry name" value="Nucleotide-diphossugar_trans"/>
</dbReference>
<feature type="compositionally biased region" description="Pro residues" evidence="12">
    <location>
        <begin position="22"/>
        <end position="31"/>
    </location>
</feature>
<evidence type="ECO:0000256" key="5">
    <source>
        <dbReference type="ARBA" id="ARBA00022475"/>
    </source>
</evidence>
<evidence type="ECO:0000313" key="15">
    <source>
        <dbReference type="EMBL" id="QSX32015.1"/>
    </source>
</evidence>
<evidence type="ECO:0000256" key="9">
    <source>
        <dbReference type="ARBA" id="ARBA00022692"/>
    </source>
</evidence>
<dbReference type="InterPro" id="IPR050321">
    <property type="entry name" value="Glycosyltr_2/OpgH_subfam"/>
</dbReference>
<evidence type="ECO:0000256" key="7">
    <source>
        <dbReference type="ARBA" id="ARBA00022676"/>
    </source>
</evidence>
<dbReference type="InterPro" id="IPR001173">
    <property type="entry name" value="Glyco_trans_2-like"/>
</dbReference>
<feature type="region of interest" description="Disordered" evidence="12">
    <location>
        <begin position="1"/>
        <end position="31"/>
    </location>
</feature>
<comment type="subcellular location">
    <subcellularLocation>
        <location evidence="1">Cell inner membrane</location>
        <topology evidence="1">Multi-pass membrane protein</topology>
    </subcellularLocation>
</comment>
<dbReference type="CDD" id="cd04191">
    <property type="entry name" value="Glucan_BSP_MdoH"/>
    <property type="match status" value="1"/>
</dbReference>
<evidence type="ECO:0000256" key="10">
    <source>
        <dbReference type="ARBA" id="ARBA00022989"/>
    </source>
</evidence>
<feature type="transmembrane region" description="Helical" evidence="13">
    <location>
        <begin position="469"/>
        <end position="489"/>
    </location>
</feature>
<comment type="pathway">
    <text evidence="2">Glycan metabolism; osmoregulated periplasmic glucan (OPG) biosynthesis.</text>
</comment>
<evidence type="ECO:0000256" key="1">
    <source>
        <dbReference type="ARBA" id="ARBA00004429"/>
    </source>
</evidence>
<dbReference type="RefSeq" id="WP_207353260.1">
    <property type="nucleotide sequence ID" value="NZ_CP071503.1"/>
</dbReference>